<evidence type="ECO:0000256" key="2">
    <source>
        <dbReference type="SAM" id="MobiDB-lite"/>
    </source>
</evidence>
<feature type="coiled-coil region" evidence="1">
    <location>
        <begin position="299"/>
        <end position="333"/>
    </location>
</feature>
<sequence>MRFGSRDKSDKIHIPVLPSTSSSGSSLSILGDLLTCKYDEMKQQDYETMSNNGMSAIKESYDSFISNSTNRVSSSLFSLNKNTKQTKYKQSNLPISVEEIQCINYNNIISGHISQSQIPTISSIGDVSPLFKQDMKRDTNYNEIKGLLLSNEEAPRYSSRKCSNEETVACQNEIHLNHTNVSQGDCSSLVEQREYQKESNSEDAYQKSYLASSVGYSRDVTSMSKLIDPCANAIPPSADYTVIKSTIDQHDLKMNVDKDSYKNLEDKNNQQILLRGESVSPASVIDCYLESEPNDLLPLNEEQIQLNSCREKYKALQQENDKLTKQNMLLASQLKSVSSDILQNLEDKKQGLTNSKLIFETITLKRQLAKVTEEVLELKTILSSQVHNI</sequence>
<gene>
    <name evidence="3" type="ORF">C6P45_004667</name>
</gene>
<evidence type="ECO:0000256" key="1">
    <source>
        <dbReference type="SAM" id="Coils"/>
    </source>
</evidence>
<proteinExistence type="predicted"/>
<keyword evidence="1" id="KW-0175">Coiled coil</keyword>
<feature type="region of interest" description="Disordered" evidence="2">
    <location>
        <begin position="1"/>
        <end position="23"/>
    </location>
</feature>
<evidence type="ECO:0000313" key="3">
    <source>
        <dbReference type="EMBL" id="KAG0668442.1"/>
    </source>
</evidence>
<reference evidence="3 4" key="1">
    <citation type="submission" date="2020-11" db="EMBL/GenBank/DDBJ databases">
        <title>Kefir isolates.</title>
        <authorList>
            <person name="Marcisauskas S."/>
            <person name="Kim Y."/>
            <person name="Blasche S."/>
        </authorList>
    </citation>
    <scope>NUCLEOTIDE SEQUENCE [LARGE SCALE GENOMIC DNA]</scope>
    <source>
        <strain evidence="3 4">OG2</strain>
    </source>
</reference>
<dbReference type="EMBL" id="PUHR01000067">
    <property type="protein sequence ID" value="KAG0668442.1"/>
    <property type="molecule type" value="Genomic_DNA"/>
</dbReference>
<evidence type="ECO:0000313" key="4">
    <source>
        <dbReference type="Proteomes" id="UP000750334"/>
    </source>
</evidence>
<dbReference type="AlphaFoldDB" id="A0A9P7BA83"/>
<feature type="compositionally biased region" description="Low complexity" evidence="2">
    <location>
        <begin position="14"/>
        <end position="23"/>
    </location>
</feature>
<organism evidence="3 4">
    <name type="scientific">Maudiozyma exigua</name>
    <name type="common">Yeast</name>
    <name type="synonym">Kazachstania exigua</name>
    <dbReference type="NCBI Taxonomy" id="34358"/>
    <lineage>
        <taxon>Eukaryota</taxon>
        <taxon>Fungi</taxon>
        <taxon>Dikarya</taxon>
        <taxon>Ascomycota</taxon>
        <taxon>Saccharomycotina</taxon>
        <taxon>Saccharomycetes</taxon>
        <taxon>Saccharomycetales</taxon>
        <taxon>Saccharomycetaceae</taxon>
        <taxon>Maudiozyma</taxon>
    </lineage>
</organism>
<keyword evidence="4" id="KW-1185">Reference proteome</keyword>
<protein>
    <submittedName>
        <fullName evidence="3">Uncharacterized protein</fullName>
    </submittedName>
</protein>
<name>A0A9P7BA83_MAUEX</name>
<accession>A0A9P7BA83</accession>
<dbReference type="OrthoDB" id="10511048at2759"/>
<dbReference type="Proteomes" id="UP000750334">
    <property type="component" value="Unassembled WGS sequence"/>
</dbReference>
<comment type="caution">
    <text evidence="3">The sequence shown here is derived from an EMBL/GenBank/DDBJ whole genome shotgun (WGS) entry which is preliminary data.</text>
</comment>
<feature type="compositionally biased region" description="Basic and acidic residues" evidence="2">
    <location>
        <begin position="1"/>
        <end position="13"/>
    </location>
</feature>